<dbReference type="AlphaFoldDB" id="A0A0S4QG58"/>
<dbReference type="Gene3D" id="3.90.1140.10">
    <property type="entry name" value="Cyclic phosphodiesterase"/>
    <property type="match status" value="1"/>
</dbReference>
<dbReference type="PANTHER" id="PTHR40037:SF1">
    <property type="entry name" value="PHOSPHOESTERASE SAOUHSC_00951-RELATED"/>
    <property type="match status" value="1"/>
</dbReference>
<dbReference type="GO" id="GO:0016874">
    <property type="term" value="F:ligase activity"/>
    <property type="evidence" value="ECO:0007669"/>
    <property type="project" value="UniProtKB-KW"/>
</dbReference>
<protein>
    <submittedName>
        <fullName evidence="1">2'-5' RNA ligase</fullName>
    </submittedName>
</protein>
<dbReference type="SUPFAM" id="SSF55144">
    <property type="entry name" value="LigT-like"/>
    <property type="match status" value="1"/>
</dbReference>
<dbReference type="InterPro" id="IPR009097">
    <property type="entry name" value="Cyclic_Pdiesterase"/>
</dbReference>
<keyword evidence="2" id="KW-1185">Reference proteome</keyword>
<organism evidence="1 2">
    <name type="scientific">Parafrankia irregularis</name>
    <dbReference type="NCBI Taxonomy" id="795642"/>
    <lineage>
        <taxon>Bacteria</taxon>
        <taxon>Bacillati</taxon>
        <taxon>Actinomycetota</taxon>
        <taxon>Actinomycetes</taxon>
        <taxon>Frankiales</taxon>
        <taxon>Frankiaceae</taxon>
        <taxon>Parafrankia</taxon>
    </lineage>
</organism>
<dbReference type="PANTHER" id="PTHR40037">
    <property type="entry name" value="PHOSPHOESTERASE YJCG-RELATED"/>
    <property type="match status" value="1"/>
</dbReference>
<dbReference type="Proteomes" id="UP000198802">
    <property type="component" value="Unassembled WGS sequence"/>
</dbReference>
<dbReference type="EMBL" id="FAOZ01000002">
    <property type="protein sequence ID" value="CUU54391.1"/>
    <property type="molecule type" value="Genomic_DNA"/>
</dbReference>
<name>A0A0S4QG58_9ACTN</name>
<keyword evidence="1" id="KW-0436">Ligase</keyword>
<gene>
    <name evidence="1" type="ORF">Ga0074812_102401</name>
</gene>
<dbReference type="InterPro" id="IPR050580">
    <property type="entry name" value="2H_phosphoesterase_YjcG-like"/>
</dbReference>
<reference evidence="2" key="1">
    <citation type="submission" date="2015-11" db="EMBL/GenBank/DDBJ databases">
        <authorList>
            <person name="Varghese N."/>
        </authorList>
    </citation>
    <scope>NUCLEOTIDE SEQUENCE [LARGE SCALE GENOMIC DNA]</scope>
    <source>
        <strain evidence="2">DSM 45899</strain>
    </source>
</reference>
<accession>A0A0S4QG58</accession>
<dbReference type="RefSeq" id="WP_091272102.1">
    <property type="nucleotide sequence ID" value="NZ_FAOZ01000002.1"/>
</dbReference>
<evidence type="ECO:0000313" key="2">
    <source>
        <dbReference type="Proteomes" id="UP000198802"/>
    </source>
</evidence>
<dbReference type="Pfam" id="PF13563">
    <property type="entry name" value="2_5_RNA_ligase2"/>
    <property type="match status" value="1"/>
</dbReference>
<sequence>MNAVRSIGVAIGIPEPFRTELRDWRKRLGDPNAGLIVPHVTLLGPTEVLASEVATIERHLAGVAVGHEPFVIRLQGSGTFRPLSPVVFVTLAQGTSCCELLEKAVRSGPLDRPARFSYHPHVTVAHELDEVSLDRAFDLLAEYRASFEVTGFELYERGDDCAWRQLRHFPFAGGGGRPTWQDNEMR</sequence>
<evidence type="ECO:0000313" key="1">
    <source>
        <dbReference type="EMBL" id="CUU54391.1"/>
    </source>
</evidence>
<proteinExistence type="predicted"/>